<gene>
    <name evidence="1" type="ORF">BDN72DRAFT_907576</name>
</gene>
<dbReference type="Proteomes" id="UP000308600">
    <property type="component" value="Unassembled WGS sequence"/>
</dbReference>
<organism evidence="1 2">
    <name type="scientific">Pluteus cervinus</name>
    <dbReference type="NCBI Taxonomy" id="181527"/>
    <lineage>
        <taxon>Eukaryota</taxon>
        <taxon>Fungi</taxon>
        <taxon>Dikarya</taxon>
        <taxon>Basidiomycota</taxon>
        <taxon>Agaricomycotina</taxon>
        <taxon>Agaricomycetes</taxon>
        <taxon>Agaricomycetidae</taxon>
        <taxon>Agaricales</taxon>
        <taxon>Pluteineae</taxon>
        <taxon>Pluteaceae</taxon>
        <taxon>Pluteus</taxon>
    </lineage>
</organism>
<sequence>MVVDTIETTSTNSSSPAPQTDFDNDSPLPPSTVTPSAKSSLTTILNETPVDIVQPSSQPAILSVDPPQQASTLVLQPVPRSLSPPLSPMAVDTRSPPPAVPLSTCSSPLPTFDLNDLSPPLPLMAVGARSSPLYPVHMDDNGDRRPSPPPLVDMIDDDDDDDRCSSPPPRVYKGKGKATVSVALPTLDQLADNGDKVDQTKSGSNPVNPPPSMSLPPGRLSNHHQSVMQEKFEAIVELLLEVVHLTDNRYTFDQVLTLFSRSVGRSVGNVVNGWNRYQHYFGAHLSQELGRSFGLLGEISVR</sequence>
<proteinExistence type="predicted"/>
<keyword evidence="2" id="KW-1185">Reference proteome</keyword>
<evidence type="ECO:0000313" key="2">
    <source>
        <dbReference type="Proteomes" id="UP000308600"/>
    </source>
</evidence>
<name>A0ACD2ZW24_9AGAR</name>
<accession>A0ACD2ZW24</accession>
<dbReference type="EMBL" id="ML210134">
    <property type="protein sequence ID" value="TFK57743.1"/>
    <property type="molecule type" value="Genomic_DNA"/>
</dbReference>
<reference evidence="1 2" key="1">
    <citation type="journal article" date="2019" name="Nat. Ecol. Evol.">
        <title>Megaphylogeny resolves global patterns of mushroom evolution.</title>
        <authorList>
            <person name="Varga T."/>
            <person name="Krizsan K."/>
            <person name="Foldi C."/>
            <person name="Dima B."/>
            <person name="Sanchez-Garcia M."/>
            <person name="Sanchez-Ramirez S."/>
            <person name="Szollosi G.J."/>
            <person name="Szarkandi J.G."/>
            <person name="Papp V."/>
            <person name="Albert L."/>
            <person name="Andreopoulos W."/>
            <person name="Angelini C."/>
            <person name="Antonin V."/>
            <person name="Barry K.W."/>
            <person name="Bougher N.L."/>
            <person name="Buchanan P."/>
            <person name="Buyck B."/>
            <person name="Bense V."/>
            <person name="Catcheside P."/>
            <person name="Chovatia M."/>
            <person name="Cooper J."/>
            <person name="Damon W."/>
            <person name="Desjardin D."/>
            <person name="Finy P."/>
            <person name="Geml J."/>
            <person name="Haridas S."/>
            <person name="Hughes K."/>
            <person name="Justo A."/>
            <person name="Karasinski D."/>
            <person name="Kautmanova I."/>
            <person name="Kiss B."/>
            <person name="Kocsube S."/>
            <person name="Kotiranta H."/>
            <person name="LaButti K.M."/>
            <person name="Lechner B.E."/>
            <person name="Liimatainen K."/>
            <person name="Lipzen A."/>
            <person name="Lukacs Z."/>
            <person name="Mihaltcheva S."/>
            <person name="Morgado L.N."/>
            <person name="Niskanen T."/>
            <person name="Noordeloos M.E."/>
            <person name="Ohm R.A."/>
            <person name="Ortiz-Santana B."/>
            <person name="Ovrebo C."/>
            <person name="Racz N."/>
            <person name="Riley R."/>
            <person name="Savchenko A."/>
            <person name="Shiryaev A."/>
            <person name="Soop K."/>
            <person name="Spirin V."/>
            <person name="Szebenyi C."/>
            <person name="Tomsovsky M."/>
            <person name="Tulloss R.E."/>
            <person name="Uehling J."/>
            <person name="Grigoriev I.V."/>
            <person name="Vagvolgyi C."/>
            <person name="Papp T."/>
            <person name="Martin F.M."/>
            <person name="Miettinen O."/>
            <person name="Hibbett D.S."/>
            <person name="Nagy L.G."/>
        </authorList>
    </citation>
    <scope>NUCLEOTIDE SEQUENCE [LARGE SCALE GENOMIC DNA]</scope>
    <source>
        <strain evidence="1 2">NL-1719</strain>
    </source>
</reference>
<evidence type="ECO:0000313" key="1">
    <source>
        <dbReference type="EMBL" id="TFK57743.1"/>
    </source>
</evidence>
<protein>
    <submittedName>
        <fullName evidence="1">Uncharacterized protein</fullName>
    </submittedName>
</protein>